<gene>
    <name evidence="3" type="ORF">C9I47_1577</name>
</gene>
<feature type="domain" description="FlgD/Vpr Ig-like" evidence="2">
    <location>
        <begin position="34"/>
        <end position="101"/>
    </location>
</feature>
<proteinExistence type="predicted"/>
<organism evidence="3 4">
    <name type="scientific">Marilutibacter maris</name>
    <dbReference type="NCBI Taxonomy" id="1605891"/>
    <lineage>
        <taxon>Bacteria</taxon>
        <taxon>Pseudomonadati</taxon>
        <taxon>Pseudomonadota</taxon>
        <taxon>Gammaproteobacteria</taxon>
        <taxon>Lysobacterales</taxon>
        <taxon>Lysobacteraceae</taxon>
        <taxon>Marilutibacter</taxon>
    </lineage>
</organism>
<dbReference type="AlphaFoldDB" id="A0A2U9T7S1"/>
<sequence>MEAGASPPSEAPKQAPFRITDVSTDRDRIDPVSGERVSIGYAIDAAAEVVLEMYDGRDALIYRSDPVQVEPGPHALGWNGHDASGEPVPSEAYHYVIRASSAAGEVVHDLTDSTGSEALLAHEPVWDAASGKLRFRLDHPARINVRFGLMDGPYVRTVVDWVARDAGDHELAWDGWDASRVMNLARHPMISPTVRAYTLPHNTVFVGEDADQVRFVAMRPLGTRDRKEKPQKTRMFFHADQPLETRGDVPVELTLLGDFERDEQGRHVVSGMVPVRLDVPADVRGRVLERRFEPVFFTDGIFVFETEVGVLPMTWNWDSTVVNPGEHYLTANIRGYEGNYGTATLRVWVEPAAGDASAVPTTEAAP</sequence>
<evidence type="ECO:0000313" key="3">
    <source>
        <dbReference type="EMBL" id="AWV07277.1"/>
    </source>
</evidence>
<dbReference type="InterPro" id="IPR025965">
    <property type="entry name" value="FlgD/Vpr_Ig-like"/>
</dbReference>
<evidence type="ECO:0000259" key="2">
    <source>
        <dbReference type="Pfam" id="PF13860"/>
    </source>
</evidence>
<feature type="region of interest" description="Disordered" evidence="1">
    <location>
        <begin position="1"/>
        <end position="21"/>
    </location>
</feature>
<dbReference type="Pfam" id="PF13860">
    <property type="entry name" value="FlgD_ig"/>
    <property type="match status" value="1"/>
</dbReference>
<accession>A0A2U9T7S1</accession>
<name>A0A2U9T7S1_9GAMM</name>
<dbReference type="Gene3D" id="2.60.40.4070">
    <property type="match status" value="1"/>
</dbReference>
<evidence type="ECO:0000313" key="4">
    <source>
        <dbReference type="Proteomes" id="UP000249447"/>
    </source>
</evidence>
<dbReference type="Proteomes" id="UP000249447">
    <property type="component" value="Chromosome"/>
</dbReference>
<evidence type="ECO:0000256" key="1">
    <source>
        <dbReference type="SAM" id="MobiDB-lite"/>
    </source>
</evidence>
<protein>
    <recommendedName>
        <fullName evidence="2">FlgD/Vpr Ig-like domain-containing protein</fullName>
    </recommendedName>
</protein>
<dbReference type="EMBL" id="CP029843">
    <property type="protein sequence ID" value="AWV07277.1"/>
    <property type="molecule type" value="Genomic_DNA"/>
</dbReference>
<dbReference type="KEGG" id="lmb:C9I47_1577"/>
<reference evidence="3 4" key="1">
    <citation type="submission" date="2018-05" db="EMBL/GenBank/DDBJ databases">
        <title>The complete genome of Lysobacter maris HZ9B, a marine bacterium antagonistic against terrestrial plant pathogens.</title>
        <authorList>
            <person name="Zhang X.-Q."/>
        </authorList>
    </citation>
    <scope>NUCLEOTIDE SEQUENCE [LARGE SCALE GENOMIC DNA]</scope>
    <source>
        <strain evidence="3 4">HZ9B</strain>
    </source>
</reference>
<keyword evidence="4" id="KW-1185">Reference proteome</keyword>